<name>A0A9D4HII0_DREPO</name>
<sequence>MIKEKLIDAIYESKADRDKAYRLVNEIIKKKVLLDSQDEWKSPGDLHNIPTLVA</sequence>
<comment type="caution">
    <text evidence="1">The sequence shown here is derived from an EMBL/GenBank/DDBJ whole genome shotgun (WGS) entry which is preliminary data.</text>
</comment>
<reference evidence="1" key="2">
    <citation type="submission" date="2020-11" db="EMBL/GenBank/DDBJ databases">
        <authorList>
            <person name="McCartney M.A."/>
            <person name="Auch B."/>
            <person name="Kono T."/>
            <person name="Mallez S."/>
            <person name="Becker A."/>
            <person name="Gohl D.M."/>
            <person name="Silverstein K.A.T."/>
            <person name="Koren S."/>
            <person name="Bechman K.B."/>
            <person name="Herman A."/>
            <person name="Abrahante J.E."/>
            <person name="Garbe J."/>
        </authorList>
    </citation>
    <scope>NUCLEOTIDE SEQUENCE</scope>
    <source>
        <strain evidence="1">Duluth1</strain>
        <tissue evidence="1">Whole animal</tissue>
    </source>
</reference>
<keyword evidence="2" id="KW-1185">Reference proteome</keyword>
<organism evidence="1 2">
    <name type="scientific">Dreissena polymorpha</name>
    <name type="common">Zebra mussel</name>
    <name type="synonym">Mytilus polymorpha</name>
    <dbReference type="NCBI Taxonomy" id="45954"/>
    <lineage>
        <taxon>Eukaryota</taxon>
        <taxon>Metazoa</taxon>
        <taxon>Spiralia</taxon>
        <taxon>Lophotrochozoa</taxon>
        <taxon>Mollusca</taxon>
        <taxon>Bivalvia</taxon>
        <taxon>Autobranchia</taxon>
        <taxon>Heteroconchia</taxon>
        <taxon>Euheterodonta</taxon>
        <taxon>Imparidentia</taxon>
        <taxon>Neoheterodontei</taxon>
        <taxon>Myida</taxon>
        <taxon>Dreissenoidea</taxon>
        <taxon>Dreissenidae</taxon>
        <taxon>Dreissena</taxon>
    </lineage>
</organism>
<protein>
    <submittedName>
        <fullName evidence="1">Uncharacterized protein</fullName>
    </submittedName>
</protein>
<reference evidence="1" key="1">
    <citation type="journal article" date="2019" name="bioRxiv">
        <title>The Genome of the Zebra Mussel, Dreissena polymorpha: A Resource for Invasive Species Research.</title>
        <authorList>
            <person name="McCartney M.A."/>
            <person name="Auch B."/>
            <person name="Kono T."/>
            <person name="Mallez S."/>
            <person name="Zhang Y."/>
            <person name="Obille A."/>
            <person name="Becker A."/>
            <person name="Abrahante J.E."/>
            <person name="Garbe J."/>
            <person name="Badalamenti J.P."/>
            <person name="Herman A."/>
            <person name="Mangelson H."/>
            <person name="Liachko I."/>
            <person name="Sullivan S."/>
            <person name="Sone E.D."/>
            <person name="Koren S."/>
            <person name="Silverstein K.A.T."/>
            <person name="Beckman K.B."/>
            <person name="Gohl D.M."/>
        </authorList>
    </citation>
    <scope>NUCLEOTIDE SEQUENCE</scope>
    <source>
        <strain evidence="1">Duluth1</strain>
        <tissue evidence="1">Whole animal</tissue>
    </source>
</reference>
<dbReference type="AlphaFoldDB" id="A0A9D4HII0"/>
<accession>A0A9D4HII0</accession>
<proteinExistence type="predicted"/>
<evidence type="ECO:0000313" key="2">
    <source>
        <dbReference type="Proteomes" id="UP000828390"/>
    </source>
</evidence>
<gene>
    <name evidence="1" type="ORF">DPMN_061550</name>
</gene>
<evidence type="ECO:0000313" key="1">
    <source>
        <dbReference type="EMBL" id="KAH3718744.1"/>
    </source>
</evidence>
<dbReference type="EMBL" id="JAIWYP010000013">
    <property type="protein sequence ID" value="KAH3718744.1"/>
    <property type="molecule type" value="Genomic_DNA"/>
</dbReference>
<dbReference type="Proteomes" id="UP000828390">
    <property type="component" value="Unassembled WGS sequence"/>
</dbReference>